<proteinExistence type="predicted"/>
<feature type="domain" description="Inositol polyphosphate-related phosphatase" evidence="1">
    <location>
        <begin position="36"/>
        <end position="106"/>
    </location>
</feature>
<gene>
    <name evidence="2" type="ORF">TPC1_15281</name>
</gene>
<accession>A0A146K772</accession>
<dbReference type="Pfam" id="PF22669">
    <property type="entry name" value="Exo_endo_phos2"/>
    <property type="match status" value="1"/>
</dbReference>
<dbReference type="AlphaFoldDB" id="A0A146K772"/>
<evidence type="ECO:0000313" key="2">
    <source>
        <dbReference type="EMBL" id="JAP92692.1"/>
    </source>
</evidence>
<dbReference type="GO" id="GO:0046856">
    <property type="term" value="P:phosphatidylinositol dephosphorylation"/>
    <property type="evidence" value="ECO:0007669"/>
    <property type="project" value="InterPro"/>
</dbReference>
<dbReference type="EMBL" id="GDID01003914">
    <property type="protein sequence ID" value="JAP92692.1"/>
    <property type="molecule type" value="Transcribed_RNA"/>
</dbReference>
<dbReference type="InterPro" id="IPR036691">
    <property type="entry name" value="Endo/exonu/phosph_ase_sf"/>
</dbReference>
<protein>
    <recommendedName>
        <fullName evidence="1">Inositol polyphosphate-related phosphatase domain-containing protein</fullName>
    </recommendedName>
</protein>
<dbReference type="InterPro" id="IPR000300">
    <property type="entry name" value="IPPc"/>
</dbReference>
<feature type="non-terminal residue" evidence="2">
    <location>
        <position position="1"/>
    </location>
</feature>
<dbReference type="GO" id="GO:0004439">
    <property type="term" value="F:phosphatidylinositol-4,5-bisphosphate 5-phosphatase activity"/>
    <property type="evidence" value="ECO:0007669"/>
    <property type="project" value="TreeGrafter"/>
</dbReference>
<dbReference type="Gene3D" id="3.60.10.10">
    <property type="entry name" value="Endonuclease/exonuclease/phosphatase"/>
    <property type="match status" value="1"/>
</dbReference>
<dbReference type="SUPFAM" id="SSF56219">
    <property type="entry name" value="DNase I-like"/>
    <property type="match status" value="1"/>
</dbReference>
<name>A0A146K772_9EUKA</name>
<dbReference type="InterPro" id="IPR046985">
    <property type="entry name" value="IP5"/>
</dbReference>
<evidence type="ECO:0000259" key="1">
    <source>
        <dbReference type="Pfam" id="PF22669"/>
    </source>
</evidence>
<feature type="non-terminal residue" evidence="2">
    <location>
        <position position="371"/>
    </location>
</feature>
<reference evidence="2" key="1">
    <citation type="submission" date="2015-07" db="EMBL/GenBank/DDBJ databases">
        <title>Adaptation to a free-living lifestyle via gene acquisitions in the diplomonad Trepomonas sp. PC1.</title>
        <authorList>
            <person name="Xu F."/>
            <person name="Jerlstrom-Hultqvist J."/>
            <person name="Kolisko M."/>
            <person name="Simpson A.G.B."/>
            <person name="Roger A.J."/>
            <person name="Svard S.G."/>
            <person name="Andersson J.O."/>
        </authorList>
    </citation>
    <scope>NUCLEOTIDE SEQUENCE</scope>
    <source>
        <strain evidence="2">PC1</strain>
    </source>
</reference>
<sequence length="371" mass="43950">LQFDELSCQLQNKPVIQFIAESDDEEDEVQIQEQFELQSQILNKFKEEPINFLPTYKIKNQQYDQHRIPSYCDRILYKSVIPDITFAKEEYGSISLNYSDHFPVFLTGKLKIRPSVVENIDFEKDFQYVESYLKPEITLNQNIILIENVKYGHMQEYSVDIKNTHPFTRIQFEVKNPFESIVMPRYVIAEPESVVQLKFKVQILNRNEFSDHLIKLVSQKIQLDFIVVFNEIDYSVLLQTQTQRIPLPLKSFGSFFYQFSKTQQMFTTKIDYNLFYDALKAGNVLKSNIEFVLQHFRLYLKNTQMIKKHVFKQFTGKQKELIGFLETKLEIKERDFLLYSAKILQMLVEFNGKENVCQMFAEVFGGEEVVL</sequence>
<dbReference type="PANTHER" id="PTHR11200">
    <property type="entry name" value="INOSITOL 5-PHOSPHATASE"/>
    <property type="match status" value="1"/>
</dbReference>
<organism evidence="2">
    <name type="scientific">Trepomonas sp. PC1</name>
    <dbReference type="NCBI Taxonomy" id="1076344"/>
    <lineage>
        <taxon>Eukaryota</taxon>
        <taxon>Metamonada</taxon>
        <taxon>Diplomonadida</taxon>
        <taxon>Hexamitidae</taxon>
        <taxon>Hexamitinae</taxon>
        <taxon>Trepomonas</taxon>
    </lineage>
</organism>